<accession>A0A1H3JZL9</accession>
<dbReference type="AlphaFoldDB" id="A0A1H3JZL9"/>
<dbReference type="Proteomes" id="UP000198625">
    <property type="component" value="Unassembled WGS sequence"/>
</dbReference>
<organism evidence="1 2">
    <name type="scientific">Proteiniborus ethanoligenes</name>
    <dbReference type="NCBI Taxonomy" id="415015"/>
    <lineage>
        <taxon>Bacteria</taxon>
        <taxon>Bacillati</taxon>
        <taxon>Bacillota</taxon>
        <taxon>Clostridia</taxon>
        <taxon>Eubacteriales</taxon>
        <taxon>Proteiniborus</taxon>
    </lineage>
</organism>
<dbReference type="Pfam" id="PF02810">
    <property type="entry name" value="SEC-C"/>
    <property type="match status" value="1"/>
</dbReference>
<dbReference type="PANTHER" id="PTHR33747:SF1">
    <property type="entry name" value="ADENYLATE CYCLASE-ASSOCIATED CAP C-TERMINAL DOMAIN-CONTAINING PROTEIN"/>
    <property type="match status" value="1"/>
</dbReference>
<protein>
    <submittedName>
        <fullName evidence="1">SEC-C motif-containing protein</fullName>
    </submittedName>
</protein>
<proteinExistence type="predicted"/>
<dbReference type="NCBIfam" id="NF004088">
    <property type="entry name" value="PRK05590.1"/>
    <property type="match status" value="1"/>
</dbReference>
<dbReference type="PANTHER" id="PTHR33747">
    <property type="entry name" value="UPF0225 PROTEIN SCO1677"/>
    <property type="match status" value="1"/>
</dbReference>
<sequence length="165" mass="19507">MSLYKEWTNIAYEERDQKEYNEFWSIYLDKEKNVYKSILESKENILTGSIEELSDKYNLDSTTFVGFIDGINTSLINPVEIEKLEENSDVKLEIDFEKLYFNMLNAKAPWLYELPEWEEILSKEKRKEITKEYRASKVIVKEKKIGRNEPCPCGSGKKYKKCCGQ</sequence>
<keyword evidence="2" id="KW-1185">Reference proteome</keyword>
<dbReference type="STRING" id="415015.SAMN05660462_00079"/>
<dbReference type="Gene3D" id="3.10.450.50">
    <property type="match status" value="1"/>
</dbReference>
<gene>
    <name evidence="1" type="ORF">SAMN05660462_00079</name>
</gene>
<name>A0A1H3JZL9_9FIRM</name>
<evidence type="ECO:0000313" key="2">
    <source>
        <dbReference type="Proteomes" id="UP000198625"/>
    </source>
</evidence>
<reference evidence="1 2" key="1">
    <citation type="submission" date="2016-10" db="EMBL/GenBank/DDBJ databases">
        <authorList>
            <person name="de Groot N.N."/>
        </authorList>
    </citation>
    <scope>NUCLEOTIDE SEQUENCE [LARGE SCALE GENOMIC DNA]</scope>
    <source>
        <strain evidence="1 2">DSM 21650</strain>
    </source>
</reference>
<dbReference type="EMBL" id="FNQE01000001">
    <property type="protein sequence ID" value="SDY45400.1"/>
    <property type="molecule type" value="Genomic_DNA"/>
</dbReference>
<dbReference type="RefSeq" id="WP_091725677.1">
    <property type="nucleotide sequence ID" value="NZ_FNQE01000001.1"/>
</dbReference>
<evidence type="ECO:0000313" key="1">
    <source>
        <dbReference type="EMBL" id="SDY45400.1"/>
    </source>
</evidence>
<dbReference type="OrthoDB" id="5872at2"/>
<dbReference type="SUPFAM" id="SSF103642">
    <property type="entry name" value="Sec-C motif"/>
    <property type="match status" value="1"/>
</dbReference>
<dbReference type="InterPro" id="IPR004027">
    <property type="entry name" value="SEC_C_motif"/>
</dbReference>